<dbReference type="AlphaFoldDB" id="A0A1I7XQ09"/>
<dbReference type="SUPFAM" id="SSF52833">
    <property type="entry name" value="Thioredoxin-like"/>
    <property type="match status" value="2"/>
</dbReference>
<dbReference type="PANTHER" id="PTHR18929:SF132">
    <property type="entry name" value="PROTEIN DISULFIDE-ISOMERASE A3"/>
    <property type="match status" value="1"/>
</dbReference>
<evidence type="ECO:0000313" key="10">
    <source>
        <dbReference type="WBParaSite" id="Hba_19877"/>
    </source>
</evidence>
<keyword evidence="5" id="KW-0256">Endoplasmic reticulum</keyword>
<organism evidence="9 10">
    <name type="scientific">Heterorhabditis bacteriophora</name>
    <name type="common">Entomopathogenic nematode worm</name>
    <dbReference type="NCBI Taxonomy" id="37862"/>
    <lineage>
        <taxon>Eukaryota</taxon>
        <taxon>Metazoa</taxon>
        <taxon>Ecdysozoa</taxon>
        <taxon>Nematoda</taxon>
        <taxon>Chromadorea</taxon>
        <taxon>Rhabditida</taxon>
        <taxon>Rhabditina</taxon>
        <taxon>Rhabditomorpha</taxon>
        <taxon>Strongyloidea</taxon>
        <taxon>Heterorhabditidae</taxon>
        <taxon>Heterorhabditis</taxon>
    </lineage>
</organism>
<dbReference type="InterPro" id="IPR036249">
    <property type="entry name" value="Thioredoxin-like_sf"/>
</dbReference>
<dbReference type="EC" id="5.3.4.1" evidence="4"/>
<evidence type="ECO:0000256" key="1">
    <source>
        <dbReference type="ARBA" id="ARBA00001182"/>
    </source>
</evidence>
<proteinExistence type="inferred from homology"/>
<dbReference type="GO" id="GO:0034976">
    <property type="term" value="P:response to endoplasmic reticulum stress"/>
    <property type="evidence" value="ECO:0007669"/>
    <property type="project" value="TreeGrafter"/>
</dbReference>
<feature type="domain" description="Thioredoxin" evidence="8">
    <location>
        <begin position="1"/>
        <end position="130"/>
    </location>
</feature>
<dbReference type="Proteomes" id="UP000095283">
    <property type="component" value="Unplaced"/>
</dbReference>
<comment type="catalytic activity">
    <reaction evidence="1">
        <text>Catalyzes the rearrangement of -S-S- bonds in proteins.</text>
        <dbReference type="EC" id="5.3.4.1"/>
    </reaction>
</comment>
<dbReference type="Pfam" id="PF00085">
    <property type="entry name" value="Thioredoxin"/>
    <property type="match status" value="1"/>
</dbReference>
<evidence type="ECO:0000256" key="2">
    <source>
        <dbReference type="ARBA" id="ARBA00004319"/>
    </source>
</evidence>
<dbReference type="InterPro" id="IPR013766">
    <property type="entry name" value="Thioredoxin_domain"/>
</dbReference>
<keyword evidence="6" id="KW-0413">Isomerase</keyword>
<dbReference type="InterPro" id="IPR017937">
    <property type="entry name" value="Thioredoxin_CS"/>
</dbReference>
<evidence type="ECO:0000256" key="7">
    <source>
        <dbReference type="ARBA" id="ARBA00023284"/>
    </source>
</evidence>
<dbReference type="FunFam" id="3.40.30.10:FF:000403">
    <property type="entry name" value="Protein disulfide-isomerase A4"/>
    <property type="match status" value="1"/>
</dbReference>
<dbReference type="Gene3D" id="3.40.30.10">
    <property type="entry name" value="Glutaredoxin"/>
    <property type="match status" value="2"/>
</dbReference>
<sequence length="213" mass="24900">MRWLASVISLTVETFDEFVANNPLVLVEFYAPWCGHCKKLAPEYEKAAKRLNVLICLYEIYIYFFYTYRYDSQHFKSAAKKLSGIKEIDRFMDKTDVTIIGFFATEDSTAFEAFKDSAEMLREEFNSMGFTLDPAAFKKYDAKPNDIIIFYPVLFHSKFEPKSRTYNKLALNYTVIVKVLDVPIKYNGNRSIDHLTSFMKEHAVKSFQKKDEL</sequence>
<evidence type="ECO:0000313" key="9">
    <source>
        <dbReference type="Proteomes" id="UP000095283"/>
    </source>
</evidence>
<dbReference type="WBParaSite" id="Hba_19877">
    <property type="protein sequence ID" value="Hba_19877"/>
    <property type="gene ID" value="Hba_19877"/>
</dbReference>
<evidence type="ECO:0000256" key="6">
    <source>
        <dbReference type="ARBA" id="ARBA00023235"/>
    </source>
</evidence>
<accession>A0A1I7XQ09</accession>
<dbReference type="PROSITE" id="PS00194">
    <property type="entry name" value="THIOREDOXIN_1"/>
    <property type="match status" value="1"/>
</dbReference>
<name>A0A1I7XQ09_HETBA</name>
<comment type="subcellular location">
    <subcellularLocation>
        <location evidence="2">Endoplasmic reticulum lumen</location>
    </subcellularLocation>
</comment>
<evidence type="ECO:0000256" key="4">
    <source>
        <dbReference type="ARBA" id="ARBA00012723"/>
    </source>
</evidence>
<reference evidence="10" key="1">
    <citation type="submission" date="2016-11" db="UniProtKB">
        <authorList>
            <consortium name="WormBaseParasite"/>
        </authorList>
    </citation>
    <scope>IDENTIFICATION</scope>
</reference>
<dbReference type="GO" id="GO:0003756">
    <property type="term" value="F:protein disulfide isomerase activity"/>
    <property type="evidence" value="ECO:0007669"/>
    <property type="project" value="UniProtKB-EC"/>
</dbReference>
<protein>
    <recommendedName>
        <fullName evidence="4">protein disulfide-isomerase</fullName>
        <ecNumber evidence="4">5.3.4.1</ecNumber>
    </recommendedName>
</protein>
<dbReference type="GO" id="GO:0006457">
    <property type="term" value="P:protein folding"/>
    <property type="evidence" value="ECO:0007669"/>
    <property type="project" value="TreeGrafter"/>
</dbReference>
<keyword evidence="7" id="KW-0676">Redox-active center</keyword>
<evidence type="ECO:0000259" key="8">
    <source>
        <dbReference type="PROSITE" id="PS51352"/>
    </source>
</evidence>
<keyword evidence="9" id="KW-1185">Reference proteome</keyword>
<dbReference type="GO" id="GO:0005788">
    <property type="term" value="C:endoplasmic reticulum lumen"/>
    <property type="evidence" value="ECO:0007669"/>
    <property type="project" value="UniProtKB-SubCell"/>
</dbReference>
<evidence type="ECO:0000256" key="5">
    <source>
        <dbReference type="ARBA" id="ARBA00022824"/>
    </source>
</evidence>
<evidence type="ECO:0000256" key="3">
    <source>
        <dbReference type="ARBA" id="ARBA00006347"/>
    </source>
</evidence>
<dbReference type="PANTHER" id="PTHR18929">
    <property type="entry name" value="PROTEIN DISULFIDE ISOMERASE"/>
    <property type="match status" value="1"/>
</dbReference>
<comment type="similarity">
    <text evidence="3">Belongs to the protein disulfide isomerase family.</text>
</comment>
<dbReference type="PROSITE" id="PS51352">
    <property type="entry name" value="THIOREDOXIN_2"/>
    <property type="match status" value="1"/>
</dbReference>